<dbReference type="STRING" id="263475.AMD00_00780"/>
<dbReference type="Proteomes" id="UP000036867">
    <property type="component" value="Unassembled WGS sequence"/>
</dbReference>
<dbReference type="GO" id="GO:0009401">
    <property type="term" value="P:phosphoenolpyruvate-dependent sugar phosphotransferase system"/>
    <property type="evidence" value="ECO:0007669"/>
    <property type="project" value="UniProtKB-KW"/>
</dbReference>
<evidence type="ECO:0000256" key="3">
    <source>
        <dbReference type="ARBA" id="ARBA00022490"/>
    </source>
</evidence>
<evidence type="ECO:0000256" key="2">
    <source>
        <dbReference type="ARBA" id="ARBA00022448"/>
    </source>
</evidence>
<dbReference type="SUPFAM" id="SSF55804">
    <property type="entry name" value="Phoshotransferase/anion transport protein"/>
    <property type="match status" value="1"/>
</dbReference>
<keyword evidence="3" id="KW-0963">Cytoplasm</keyword>
<dbReference type="Pfam" id="PF00359">
    <property type="entry name" value="PTS_EIIA_2"/>
    <property type="match status" value="1"/>
</dbReference>
<dbReference type="PANTHER" id="PTHR36203">
    <property type="entry name" value="ASCORBATE-SPECIFIC PTS SYSTEM EIIA COMPONENT"/>
    <property type="match status" value="1"/>
</dbReference>
<evidence type="ECO:0000259" key="7">
    <source>
        <dbReference type="PROSITE" id="PS51094"/>
    </source>
</evidence>
<reference evidence="9" key="1">
    <citation type="submission" date="2015-08" db="EMBL/GenBank/DDBJ databases">
        <title>Fjat-10028 dsm 16317.</title>
        <authorList>
            <person name="Liu B."/>
            <person name="Wang J."/>
            <person name="Zhu Y."/>
            <person name="Liu G."/>
            <person name="Chen Q."/>
            <person name="Chen Z."/>
            <person name="Lan J."/>
            <person name="Che J."/>
            <person name="Ge C."/>
            <person name="Shi H."/>
            <person name="Pan Z."/>
            <person name="Liu X."/>
        </authorList>
    </citation>
    <scope>NUCLEOTIDE SEQUENCE [LARGE SCALE GENOMIC DNA]</scope>
    <source>
        <strain evidence="9">DSM 16317</strain>
    </source>
</reference>
<comment type="subcellular location">
    <subcellularLocation>
        <location evidence="1">Cytoplasm</location>
    </subcellularLocation>
</comment>
<dbReference type="GeneID" id="301134657"/>
<dbReference type="GO" id="GO:0005737">
    <property type="term" value="C:cytoplasm"/>
    <property type="evidence" value="ECO:0007669"/>
    <property type="project" value="UniProtKB-SubCell"/>
</dbReference>
<evidence type="ECO:0000256" key="5">
    <source>
        <dbReference type="ARBA" id="ARBA00022683"/>
    </source>
</evidence>
<keyword evidence="6" id="KW-0418">Kinase</keyword>
<keyword evidence="2" id="KW-0813">Transport</keyword>
<dbReference type="PATRIC" id="fig|263475.3.peg.464"/>
<accession>A0A0M0LJ58</accession>
<dbReference type="InterPro" id="IPR051351">
    <property type="entry name" value="Ascorbate-PTS_EIIA_comp"/>
</dbReference>
<keyword evidence="4" id="KW-0808">Transferase</keyword>
<dbReference type="AlphaFoldDB" id="A0A0M0LJ58"/>
<evidence type="ECO:0000313" key="8">
    <source>
        <dbReference type="EMBL" id="KOO51079.1"/>
    </source>
</evidence>
<dbReference type="EMBL" id="LILB01000001">
    <property type="protein sequence ID" value="KOO51079.1"/>
    <property type="molecule type" value="Genomic_DNA"/>
</dbReference>
<dbReference type="CDD" id="cd00211">
    <property type="entry name" value="PTS_IIA_fru"/>
    <property type="match status" value="1"/>
</dbReference>
<keyword evidence="5" id="KW-0598">Phosphotransferase system</keyword>
<proteinExistence type="predicted"/>
<dbReference type="GO" id="GO:0016301">
    <property type="term" value="F:kinase activity"/>
    <property type="evidence" value="ECO:0007669"/>
    <property type="project" value="UniProtKB-KW"/>
</dbReference>
<feature type="domain" description="PTS EIIA type-2" evidence="7">
    <location>
        <begin position="4"/>
        <end position="146"/>
    </location>
</feature>
<keyword evidence="9" id="KW-1185">Reference proteome</keyword>
<organism evidence="8 9">
    <name type="scientific">Viridibacillus arvi</name>
    <dbReference type="NCBI Taxonomy" id="263475"/>
    <lineage>
        <taxon>Bacteria</taxon>
        <taxon>Bacillati</taxon>
        <taxon>Bacillota</taxon>
        <taxon>Bacilli</taxon>
        <taxon>Bacillales</taxon>
        <taxon>Caryophanaceae</taxon>
        <taxon>Viridibacillus</taxon>
    </lineage>
</organism>
<comment type="caution">
    <text evidence="8">The sequence shown here is derived from an EMBL/GenBank/DDBJ whole genome shotgun (WGS) entry which is preliminary data.</text>
</comment>
<evidence type="ECO:0000313" key="9">
    <source>
        <dbReference type="Proteomes" id="UP000036867"/>
    </source>
</evidence>
<sequence>MLKSMLTKETVVVEDTCDTWQNAVLKAGELLKNTGAIEESYITAMAESVEKNGPYMVIAPGIALLHARPEDGVNEACMSLQVLKNGVSFGHKERDPVTLAFAFGAVDAKLHLQALQQLMELFNDEERLTKLKNCENVEEALVLLNE</sequence>
<name>A0A0M0LJ58_9BACL</name>
<protein>
    <recommendedName>
        <fullName evidence="7">PTS EIIA type-2 domain-containing protein</fullName>
    </recommendedName>
</protein>
<dbReference type="PROSITE" id="PS51094">
    <property type="entry name" value="PTS_EIIA_TYPE_2"/>
    <property type="match status" value="1"/>
</dbReference>
<evidence type="ECO:0000256" key="1">
    <source>
        <dbReference type="ARBA" id="ARBA00004496"/>
    </source>
</evidence>
<gene>
    <name evidence="8" type="ORF">AMD00_00780</name>
</gene>
<evidence type="ECO:0000256" key="4">
    <source>
        <dbReference type="ARBA" id="ARBA00022679"/>
    </source>
</evidence>
<dbReference type="InterPro" id="IPR002178">
    <property type="entry name" value="PTS_EIIA_type-2_dom"/>
</dbReference>
<dbReference type="Gene3D" id="3.40.930.10">
    <property type="entry name" value="Mannitol-specific EII, Chain A"/>
    <property type="match status" value="1"/>
</dbReference>
<evidence type="ECO:0000256" key="6">
    <source>
        <dbReference type="ARBA" id="ARBA00022777"/>
    </source>
</evidence>
<dbReference type="InterPro" id="IPR016152">
    <property type="entry name" value="PTrfase/Anion_transptr"/>
</dbReference>
<dbReference type="PANTHER" id="PTHR36203:SF5">
    <property type="entry name" value="PTS SYSTEM, EIIA COMPONENT"/>
    <property type="match status" value="1"/>
</dbReference>
<dbReference type="RefSeq" id="WP_245639412.1">
    <property type="nucleotide sequence ID" value="NZ_LILB01000001.1"/>
</dbReference>